<feature type="signal peptide" evidence="1">
    <location>
        <begin position="1"/>
        <end position="23"/>
    </location>
</feature>
<evidence type="ECO:0000313" key="3">
    <source>
        <dbReference type="Proteomes" id="UP000188273"/>
    </source>
</evidence>
<reference evidence="3" key="1">
    <citation type="submission" date="2017-02" db="EMBL/GenBank/DDBJ databases">
        <title>Comparative genomics and description of representatives of a novel lineage of planctomycetes thriving in anoxic sediments.</title>
        <authorList>
            <person name="Spring S."/>
            <person name="Bunk B."/>
            <person name="Sproer C."/>
            <person name="Klenk H.-P."/>
        </authorList>
    </citation>
    <scope>NUCLEOTIDE SEQUENCE [LARGE SCALE GENOMIC DNA]</scope>
    <source>
        <strain evidence="3">L21-RPul-D3</strain>
    </source>
</reference>
<protein>
    <recommendedName>
        <fullName evidence="4">Right handed beta helix domain-containing protein</fullName>
    </recommendedName>
</protein>
<organism evidence="2 3">
    <name type="scientific">Sedimentisphaera cyanobacteriorum</name>
    <dbReference type="NCBI Taxonomy" id="1940790"/>
    <lineage>
        <taxon>Bacteria</taxon>
        <taxon>Pseudomonadati</taxon>
        <taxon>Planctomycetota</taxon>
        <taxon>Phycisphaerae</taxon>
        <taxon>Sedimentisphaerales</taxon>
        <taxon>Sedimentisphaeraceae</taxon>
        <taxon>Sedimentisphaera</taxon>
    </lineage>
</organism>
<keyword evidence="3" id="KW-1185">Reference proteome</keyword>
<accession>A0A1Q2HMP0</accession>
<evidence type="ECO:0008006" key="4">
    <source>
        <dbReference type="Google" id="ProtNLM"/>
    </source>
</evidence>
<dbReference type="KEGG" id="pbu:L21SP3_00286"/>
<name>A0A1Q2HMP0_9BACT</name>
<dbReference type="STRING" id="1940790.L21SP3_00286"/>
<feature type="chain" id="PRO_5012523919" description="Right handed beta helix domain-containing protein" evidence="1">
    <location>
        <begin position="24"/>
        <end position="1018"/>
    </location>
</feature>
<evidence type="ECO:0000313" key="2">
    <source>
        <dbReference type="EMBL" id="AQQ08503.1"/>
    </source>
</evidence>
<dbReference type="Proteomes" id="UP000188273">
    <property type="component" value="Chromosome"/>
</dbReference>
<dbReference type="InterPro" id="IPR011050">
    <property type="entry name" value="Pectin_lyase_fold/virulence"/>
</dbReference>
<dbReference type="RefSeq" id="WP_077538857.1">
    <property type="nucleotide sequence ID" value="NZ_CP019633.1"/>
</dbReference>
<proteinExistence type="predicted"/>
<evidence type="ECO:0000256" key="1">
    <source>
        <dbReference type="SAM" id="SignalP"/>
    </source>
</evidence>
<dbReference type="AlphaFoldDB" id="A0A1Q2HMP0"/>
<dbReference type="OrthoDB" id="274161at2"/>
<dbReference type="EMBL" id="CP019633">
    <property type="protein sequence ID" value="AQQ08503.1"/>
    <property type="molecule type" value="Genomic_DNA"/>
</dbReference>
<sequence length="1018" mass="112594" precursor="true">MKRGKILAVVFLSILVISSIANAEVLLTINGIDAAKEFAEIKGGEEIIIAIEGEKEKDVNYFVTPEMGCKIEPITNIESVVKEPNASYLFSFEEEGTALGVVNLHADDDHIYELVLFYTPETDLIIAFGIGYDALHWIPPVEEPLAGNSLATETVEQETIVPDTLQSWRFKPKSESQDKVLMTCPSVQVTKSAITSKEVSGIERAFATTTTTGGEMMSGGTVVDITSDITTNTVWTSDNTYHVLNPVDVNGAMLVIEPGTRVEFATGVSAGIRTLNGAAVISRGTAQNPIVFTSDSATPAYNDYYCPLYITETSSTATEMTYTIVEWAYSGVVVLNRSLDKNIENNYFVNCVYGVVEYGPEHTHIVNNLFFGSYYSGIEVYLASTTGVAEANSVIYIENNTCDYYQDNGITVHGVTANEDAGFVFIANNIVSGSYVAGLNLVDGYMFASVLNTGYYNNVANKNWAFDEINPVVVTANPYETGASGYAPICYLDQSCDFVDAGSLLPELTQYVGKTTATTLVPDGNIADIGFHYPNWDYVNSGEGDYYAGDLDENLVVDFNDFAVLANGWLTTYDMNDLADLCENWLITGGPAPNILPNFDQDPNNLSGYVKVTTSISDPQIHMAWLMIDGEKYGVFGESDYGYSIDVKTEQFTNGIHSAKIVFMYGDSVICSDAVQCTFNNEVSMLIGGDGFTPGEDYHLYGLATGTYLVELVDIINSSTIYSQSFVDGLNAHVSAASFTEEDGAYDLSVKAEAMLLSASWRDVVERIIARKFKKKDYPQGCNVKMVVSVGNKGLERDKKKCWKAALTAAVRKGIRPVYLNAKACTWENLSYCLLLDNVKIWYHCSHGNHDLLGQPPRQCITTASGKVFSYLKKDYDPNNIPPDYEELSWYYENNHSIAELGFVQDTDKMIWVQFNACYSARTVEFPYMLGILPIDDPINIGEQIFIGWKNTALVHDILGNYNQFEEDYWNRLRQGNMLKTAVEDSLPPGGGTNILENFMYYGVIDWQYAWFRYPDIN</sequence>
<gene>
    <name evidence="2" type="ORF">L21SP3_00286</name>
</gene>
<keyword evidence="1" id="KW-0732">Signal</keyword>
<dbReference type="SUPFAM" id="SSF51126">
    <property type="entry name" value="Pectin lyase-like"/>
    <property type="match status" value="1"/>
</dbReference>